<dbReference type="Proteomes" id="UP001479606">
    <property type="component" value="Unassembled WGS sequence"/>
</dbReference>
<keyword evidence="11" id="KW-1185">Reference proteome</keyword>
<dbReference type="Pfam" id="PF13289">
    <property type="entry name" value="SIR2_2"/>
    <property type="match status" value="1"/>
</dbReference>
<evidence type="ECO:0000256" key="4">
    <source>
        <dbReference type="ARBA" id="ARBA00034327"/>
    </source>
</evidence>
<evidence type="ECO:0000256" key="1">
    <source>
        <dbReference type="ARBA" id="ARBA00022801"/>
    </source>
</evidence>
<evidence type="ECO:0000256" key="5">
    <source>
        <dbReference type="ARBA" id="ARBA00035014"/>
    </source>
</evidence>
<evidence type="ECO:0000256" key="8">
    <source>
        <dbReference type="PROSITE-ProRule" id="PRU00236"/>
    </source>
</evidence>
<evidence type="ECO:0000256" key="6">
    <source>
        <dbReference type="ARBA" id="ARBA00035033"/>
    </source>
</evidence>
<name>A0ABU9LZX0_9BACT</name>
<evidence type="ECO:0000256" key="3">
    <source>
        <dbReference type="ARBA" id="ARBA00023118"/>
    </source>
</evidence>
<comment type="caution">
    <text evidence="8">Lacks conserved residue(s) required for the propagation of feature annotation.</text>
</comment>
<evidence type="ECO:0000313" key="10">
    <source>
        <dbReference type="EMBL" id="MEL5996317.1"/>
    </source>
</evidence>
<proteinExistence type="inferred from homology"/>
<dbReference type="EMBL" id="JBCEVZ010000067">
    <property type="protein sequence ID" value="MEL5996317.1"/>
    <property type="molecule type" value="Genomic_DNA"/>
</dbReference>
<evidence type="ECO:0000313" key="11">
    <source>
        <dbReference type="Proteomes" id="UP001479606"/>
    </source>
</evidence>
<evidence type="ECO:0000259" key="9">
    <source>
        <dbReference type="PROSITE" id="PS50305"/>
    </source>
</evidence>
<dbReference type="RefSeq" id="WP_342300668.1">
    <property type="nucleotide sequence ID" value="NZ_JBCEVZ010000067.1"/>
</dbReference>
<keyword evidence="1" id="KW-0378">Hydrolase</keyword>
<sequence length="481" mass="54332">MMTHEQERFVKDFVEHLFAGDAGIFAGAGLSAGAGFVNWAGLLADVAEDLELQIDRETDLISLAQFHINAKGRNKINQKILEEFTSEVEETENHRILARLPIGTIWTTNYDTLIEDSIKKAGKLADVKHTVPQLANSKPKKDVTVYKMHGDVNHPNDAIITKDDYETYHVKYQPYVTALSSDLITKTFLFLGFSFTDPNLDYILSRVRMNFEKNFKNHYCFIRKVKMGEKGSEEEADFKYNSRRQALMINDLKRFHIEAILIDEYADITAILNEVERQYKRKTVLISGSAEDYGAYDRNEAIGFIHKLSGELVKSSFTIVNGFGWGVGSAVINGALEVIHKQPGKFSESQLVMRPFPQFETGKQKLPELWHDYRVRMTTYAGVAVFLFGNKGVDGKVVSADGVRKEFDIAHAQGLVLLPVGATGYMAHTLWEEVMADYAKYYPTAPAEFRPMLEKLGDESLPLPAHIDTIKLILTLFNRPS</sequence>
<keyword evidence="2" id="KW-0520">NAD</keyword>
<dbReference type="PROSITE" id="PS50305">
    <property type="entry name" value="SIRTUIN"/>
    <property type="match status" value="1"/>
</dbReference>
<evidence type="ECO:0000256" key="2">
    <source>
        <dbReference type="ARBA" id="ARBA00023027"/>
    </source>
</evidence>
<gene>
    <name evidence="10" type="ORF">AAFH49_19035</name>
</gene>
<organism evidence="10 11">
    <name type="scientific">Hymenobacter segetis</name>
    <dbReference type="NCBI Taxonomy" id="2025509"/>
    <lineage>
        <taxon>Bacteria</taxon>
        <taxon>Pseudomonadati</taxon>
        <taxon>Bacteroidota</taxon>
        <taxon>Cytophagia</taxon>
        <taxon>Cytophagales</taxon>
        <taxon>Hymenobacteraceae</taxon>
        <taxon>Hymenobacter</taxon>
    </lineage>
</organism>
<dbReference type="Pfam" id="PF18185">
    <property type="entry name" value="STALD"/>
    <property type="match status" value="1"/>
</dbReference>
<dbReference type="InterPro" id="IPR026590">
    <property type="entry name" value="Ssirtuin_cat_dom"/>
</dbReference>
<comment type="similarity">
    <text evidence="5">Belongs to the soluble Thoeris ThsA family.</text>
</comment>
<evidence type="ECO:0000256" key="7">
    <source>
        <dbReference type="ARBA" id="ARBA00047575"/>
    </source>
</evidence>
<protein>
    <recommendedName>
        <fullName evidence="6">NAD(+) hydrolase ThsA</fullName>
        <ecNumber evidence="4">3.2.2.5</ecNumber>
    </recommendedName>
</protein>
<dbReference type="EC" id="3.2.2.5" evidence="4"/>
<accession>A0ABU9LZX0</accession>
<comment type="caution">
    <text evidence="10">The sequence shown here is derived from an EMBL/GenBank/DDBJ whole genome shotgun (WGS) entry which is preliminary data.</text>
</comment>
<dbReference type="InterPro" id="IPR029035">
    <property type="entry name" value="DHS-like_NAD/FAD-binding_dom"/>
</dbReference>
<feature type="domain" description="Deacetylase sirtuin-type" evidence="9">
    <location>
        <begin position="3"/>
        <end position="282"/>
    </location>
</feature>
<dbReference type="SUPFAM" id="SSF52467">
    <property type="entry name" value="DHS-like NAD/FAD-binding domain"/>
    <property type="match status" value="1"/>
</dbReference>
<dbReference type="InterPro" id="IPR041486">
    <property type="entry name" value="ThsA_STALD"/>
</dbReference>
<reference evidence="10 11" key="1">
    <citation type="journal article" date="2018" name="Arch. Microbiol.">
        <title>Hymenobacter segetis sp. nov., isolated from soil.</title>
        <authorList>
            <person name="Ten L.N."/>
            <person name="Lim S.J."/>
            <person name="Kim B.O."/>
            <person name="Kang I.K."/>
            <person name="Jung H.Y."/>
        </authorList>
    </citation>
    <scope>NUCLEOTIDE SEQUENCE [LARGE SCALE GENOMIC DNA]</scope>
    <source>
        <strain evidence="10 11">S7-3-11</strain>
    </source>
</reference>
<keyword evidence="3" id="KW-0051">Antiviral defense</keyword>
<comment type="catalytic activity">
    <reaction evidence="7">
        <text>NAD(+) + H2O = ADP-D-ribose + nicotinamide + H(+)</text>
        <dbReference type="Rhea" id="RHEA:16301"/>
        <dbReference type="ChEBI" id="CHEBI:15377"/>
        <dbReference type="ChEBI" id="CHEBI:15378"/>
        <dbReference type="ChEBI" id="CHEBI:17154"/>
        <dbReference type="ChEBI" id="CHEBI:57540"/>
        <dbReference type="ChEBI" id="CHEBI:57967"/>
        <dbReference type="EC" id="3.2.2.5"/>
    </reaction>
    <physiologicalReaction direction="left-to-right" evidence="7">
        <dbReference type="Rhea" id="RHEA:16302"/>
    </physiologicalReaction>
</comment>